<protein>
    <submittedName>
        <fullName evidence="1">Uncharacterized protein</fullName>
    </submittedName>
</protein>
<proteinExistence type="predicted"/>
<dbReference type="AlphaFoldDB" id="A0A7D8UXK9"/>
<keyword evidence="2" id="KW-1185">Reference proteome</keyword>
<gene>
    <name evidence="1" type="ORF">LCER1_G006161</name>
</gene>
<comment type="caution">
    <text evidence="1">The sequence shown here is derived from an EMBL/GenBank/DDBJ whole genome shotgun (WGS) entry which is preliminary data.</text>
</comment>
<evidence type="ECO:0000313" key="1">
    <source>
        <dbReference type="EMBL" id="TVY51651.1"/>
    </source>
</evidence>
<dbReference type="EMBL" id="QGMG01000766">
    <property type="protein sequence ID" value="TVY51651.1"/>
    <property type="molecule type" value="Genomic_DNA"/>
</dbReference>
<dbReference type="OrthoDB" id="190201at2759"/>
<sequence>MAQLRPSPAISHIRPFSADFASRPKYSILYSMLPSAVQCRIPRLPSLRRTVSMYGLVGRRRSIDLDSRPSSGSGTPEAGYTSAIVLMGEREEEYVVESVSDEDTSRPSTGEGRQLAGMELTEINSGINWKFANQGLSLLSLAVEESSVISRDNRLGNASFARQLYIHSLTYLLRALPTDLTTEEQLSVRSALPSGVVEPLRVEINPCHTQSTSTSISQPSLLHRTLASTIVQLFIFFQFIIPYLKYLLHSTYQYDREHKISEKVLSQGIETVDTIGKQSLTLTSAICGMGDGKVGQMITQSAAWVVEGVTGGIHEGVGEGMAIVGVRTVERRL</sequence>
<organism evidence="1 2">
    <name type="scientific">Lachnellula cervina</name>
    <dbReference type="NCBI Taxonomy" id="1316786"/>
    <lineage>
        <taxon>Eukaryota</taxon>
        <taxon>Fungi</taxon>
        <taxon>Dikarya</taxon>
        <taxon>Ascomycota</taxon>
        <taxon>Pezizomycotina</taxon>
        <taxon>Leotiomycetes</taxon>
        <taxon>Helotiales</taxon>
        <taxon>Lachnaceae</taxon>
        <taxon>Lachnellula</taxon>
    </lineage>
</organism>
<name>A0A7D8UXK9_9HELO</name>
<dbReference type="Proteomes" id="UP000481288">
    <property type="component" value="Unassembled WGS sequence"/>
</dbReference>
<evidence type="ECO:0000313" key="2">
    <source>
        <dbReference type="Proteomes" id="UP000481288"/>
    </source>
</evidence>
<reference evidence="1 2" key="1">
    <citation type="submission" date="2018-05" db="EMBL/GenBank/DDBJ databases">
        <title>Whole genome sequencing for identification of molecular markers to develop diagnostic detection tools for the regulated plant pathogen Lachnellula willkommii.</title>
        <authorList>
            <person name="Giroux E."/>
            <person name="Bilodeau G."/>
        </authorList>
    </citation>
    <scope>NUCLEOTIDE SEQUENCE [LARGE SCALE GENOMIC DNA]</scope>
    <source>
        <strain evidence="1 2">CBS 625.97</strain>
    </source>
</reference>
<accession>A0A7D8UXK9</accession>